<evidence type="ECO:0000259" key="1">
    <source>
        <dbReference type="Pfam" id="PF12697"/>
    </source>
</evidence>
<gene>
    <name evidence="2" type="ORF">BKA16_001494</name>
</gene>
<organism evidence="2 3">
    <name type="scientific">Gordonia humi</name>
    <dbReference type="NCBI Taxonomy" id="686429"/>
    <lineage>
        <taxon>Bacteria</taxon>
        <taxon>Bacillati</taxon>
        <taxon>Actinomycetota</taxon>
        <taxon>Actinomycetes</taxon>
        <taxon>Mycobacteriales</taxon>
        <taxon>Gordoniaceae</taxon>
        <taxon>Gordonia</taxon>
    </lineage>
</organism>
<proteinExistence type="predicted"/>
<evidence type="ECO:0000313" key="2">
    <source>
        <dbReference type="EMBL" id="MBB4134942.1"/>
    </source>
</evidence>
<dbReference type="GO" id="GO:0003824">
    <property type="term" value="F:catalytic activity"/>
    <property type="evidence" value="ECO:0007669"/>
    <property type="project" value="UniProtKB-ARBA"/>
</dbReference>
<dbReference type="Proteomes" id="UP000551501">
    <property type="component" value="Unassembled WGS sequence"/>
</dbReference>
<feature type="domain" description="AB hydrolase-1" evidence="1">
    <location>
        <begin position="29"/>
        <end position="243"/>
    </location>
</feature>
<reference evidence="2 3" key="1">
    <citation type="submission" date="2020-08" db="EMBL/GenBank/DDBJ databases">
        <title>Sequencing the genomes of 1000 actinobacteria strains.</title>
        <authorList>
            <person name="Klenk H.-P."/>
        </authorList>
    </citation>
    <scope>NUCLEOTIDE SEQUENCE [LARGE SCALE GENOMIC DNA]</scope>
    <source>
        <strain evidence="2 3">DSM 45298</strain>
    </source>
</reference>
<name>A0A840ETB1_9ACTN</name>
<protein>
    <submittedName>
        <fullName evidence="2">Pimeloyl-ACP methyl ester carboxylesterase</fullName>
    </submittedName>
</protein>
<sequence>MAVERRSVSRAGLSLSIAVSGAGRSQVPVVLVHGMGGDHTTWGPLARRLRRGGRTVISVDLRGHGRTGPAESYLLDDFRDDLAAVVADLDVDSIDLVGHSLGAHTALRYAIAAPDRIRRLVLEEIPPMPRDHADLAEDIAPSSTLGERIRGIGAVVLNPIPFLRFDRALADPVLTAFTVADPEWWRSLRRVSAPTLVVSGGSRSFLPPKHLRDLASALPAGDFVTIDAGHSVHRDRPVEFADAVCTHLR</sequence>
<dbReference type="PANTHER" id="PTHR43194:SF2">
    <property type="entry name" value="PEROXISOMAL MEMBRANE PROTEIN LPX1"/>
    <property type="match status" value="1"/>
</dbReference>
<comment type="caution">
    <text evidence="2">The sequence shown here is derived from an EMBL/GenBank/DDBJ whole genome shotgun (WGS) entry which is preliminary data.</text>
</comment>
<dbReference type="Gene3D" id="3.40.50.1820">
    <property type="entry name" value="alpha/beta hydrolase"/>
    <property type="match status" value="1"/>
</dbReference>
<evidence type="ECO:0000313" key="3">
    <source>
        <dbReference type="Proteomes" id="UP000551501"/>
    </source>
</evidence>
<dbReference type="InterPro" id="IPR050228">
    <property type="entry name" value="Carboxylesterase_BioH"/>
</dbReference>
<dbReference type="PRINTS" id="PR00111">
    <property type="entry name" value="ABHYDROLASE"/>
</dbReference>
<dbReference type="AlphaFoldDB" id="A0A840ETB1"/>
<dbReference type="Pfam" id="PF12697">
    <property type="entry name" value="Abhydrolase_6"/>
    <property type="match status" value="1"/>
</dbReference>
<accession>A0A840ETB1</accession>
<dbReference type="EMBL" id="JACIFP010000001">
    <property type="protein sequence ID" value="MBB4134942.1"/>
    <property type="molecule type" value="Genomic_DNA"/>
</dbReference>
<dbReference type="InterPro" id="IPR029058">
    <property type="entry name" value="AB_hydrolase_fold"/>
</dbReference>
<dbReference type="RefSeq" id="WP_343067316.1">
    <property type="nucleotide sequence ID" value="NZ_BAABHL010000037.1"/>
</dbReference>
<dbReference type="InterPro" id="IPR000073">
    <property type="entry name" value="AB_hydrolase_1"/>
</dbReference>
<dbReference type="PANTHER" id="PTHR43194">
    <property type="entry name" value="HYDROLASE ALPHA/BETA FOLD FAMILY"/>
    <property type="match status" value="1"/>
</dbReference>
<keyword evidence="3" id="KW-1185">Reference proteome</keyword>
<dbReference type="SUPFAM" id="SSF53474">
    <property type="entry name" value="alpha/beta-Hydrolases"/>
    <property type="match status" value="1"/>
</dbReference>